<accession>A0A7X2Z184</accession>
<keyword evidence="2" id="KW-0812">Transmembrane</keyword>
<evidence type="ECO:0000313" key="5">
    <source>
        <dbReference type="Proteomes" id="UP000447876"/>
    </source>
</evidence>
<evidence type="ECO:0000313" key="4">
    <source>
        <dbReference type="EMBL" id="MUG45729.1"/>
    </source>
</evidence>
<evidence type="ECO:0000256" key="2">
    <source>
        <dbReference type="SAM" id="Phobius"/>
    </source>
</evidence>
<proteinExistence type="predicted"/>
<feature type="domain" description="GYF" evidence="3">
    <location>
        <begin position="27"/>
        <end position="73"/>
    </location>
</feature>
<evidence type="ECO:0000256" key="1">
    <source>
        <dbReference type="SAM" id="MobiDB-lite"/>
    </source>
</evidence>
<feature type="transmembrane region" description="Helical" evidence="2">
    <location>
        <begin position="184"/>
        <end position="205"/>
    </location>
</feature>
<keyword evidence="2" id="KW-0472">Membrane</keyword>
<protein>
    <submittedName>
        <fullName evidence="4">DUF4339 domain-containing protein</fullName>
    </submittedName>
</protein>
<dbReference type="InterPro" id="IPR025640">
    <property type="entry name" value="GYF_2"/>
</dbReference>
<name>A0A7X2Z184_9BACL</name>
<organism evidence="4 5">
    <name type="scientific">Paenibacillus woosongensis</name>
    <dbReference type="NCBI Taxonomy" id="307580"/>
    <lineage>
        <taxon>Bacteria</taxon>
        <taxon>Bacillati</taxon>
        <taxon>Bacillota</taxon>
        <taxon>Bacilli</taxon>
        <taxon>Bacillales</taxon>
        <taxon>Paenibacillaceae</taxon>
        <taxon>Paenibacillus</taxon>
    </lineage>
</organism>
<comment type="caution">
    <text evidence="4">The sequence shown here is derived from an EMBL/GenBank/DDBJ whole genome shotgun (WGS) entry which is preliminary data.</text>
</comment>
<dbReference type="AlphaFoldDB" id="A0A7X2Z184"/>
<dbReference type="EMBL" id="WNZW01000003">
    <property type="protein sequence ID" value="MUG45729.1"/>
    <property type="molecule type" value="Genomic_DNA"/>
</dbReference>
<feature type="region of interest" description="Disordered" evidence="1">
    <location>
        <begin position="87"/>
        <end position="123"/>
    </location>
</feature>
<dbReference type="OrthoDB" id="9815705at2"/>
<feature type="transmembrane region" description="Helical" evidence="2">
    <location>
        <begin position="241"/>
        <end position="261"/>
    </location>
</feature>
<evidence type="ECO:0000259" key="3">
    <source>
        <dbReference type="Pfam" id="PF14237"/>
    </source>
</evidence>
<keyword evidence="2" id="KW-1133">Transmembrane helix</keyword>
<feature type="transmembrane region" description="Helical" evidence="2">
    <location>
        <begin position="160"/>
        <end position="178"/>
    </location>
</feature>
<dbReference type="Proteomes" id="UP000447876">
    <property type="component" value="Unassembled WGS sequence"/>
</dbReference>
<feature type="transmembrane region" description="Helical" evidence="2">
    <location>
        <begin position="217"/>
        <end position="235"/>
    </location>
</feature>
<dbReference type="Pfam" id="PF14237">
    <property type="entry name" value="GYF_2"/>
    <property type="match status" value="1"/>
</dbReference>
<reference evidence="4 5" key="1">
    <citation type="submission" date="2019-11" db="EMBL/GenBank/DDBJ databases">
        <title>Draft genome sequences of five Paenibacillus species of dairy origin.</title>
        <authorList>
            <person name="Olajide A.M."/>
            <person name="Chen S."/>
            <person name="Lapointe G."/>
        </authorList>
    </citation>
    <scope>NUCLEOTIDE SEQUENCE [LARGE SCALE GENOMIC DNA]</scope>
    <source>
        <strain evidence="4 5">12CR55</strain>
    </source>
</reference>
<sequence length="269" mass="29910">MLYFANLFSKGRMIFMGNNYNTSPVPWYYVHNDIIKGPVIIGQMQRDYYIYRELHPGTMVWTDGMADWVPLSSTELINHIMFAPGSGSQAEQGRSPYNGAYSNQTPAGQAYPGSQPGTVPGPAGYPPGGHVTGVRIYPGQHTGAHVAPGQYPLQKVNNTYVWLLVAVAGIGNLIHLLARDAGAFFGFGFVITILMFGLYALFCSLDKNELQRSGHRTTSVWWFLIVPVYMFIRAYRLRQFPSYAIVMLVIGFSVGFVYGFLKGFFGAFI</sequence>
<gene>
    <name evidence="4" type="ORF">GNP95_12080</name>
</gene>